<proteinExistence type="predicted"/>
<dbReference type="AlphaFoldDB" id="I4W138"/>
<accession>I4W138</accession>
<evidence type="ECO:0000313" key="1">
    <source>
        <dbReference type="EMBL" id="EIL93179.1"/>
    </source>
</evidence>
<keyword evidence="2" id="KW-1185">Reference proteome</keyword>
<comment type="caution">
    <text evidence="1">The sequence shown here is derived from an EMBL/GenBank/DDBJ whole genome shotgun (WGS) entry which is preliminary data.</text>
</comment>
<organism evidence="1 2">
    <name type="scientific">Rhodanobacter spathiphylli B39</name>
    <dbReference type="NCBI Taxonomy" id="1163407"/>
    <lineage>
        <taxon>Bacteria</taxon>
        <taxon>Pseudomonadati</taxon>
        <taxon>Pseudomonadota</taxon>
        <taxon>Gammaproteobacteria</taxon>
        <taxon>Lysobacterales</taxon>
        <taxon>Rhodanobacteraceae</taxon>
        <taxon>Rhodanobacter</taxon>
    </lineage>
</organism>
<evidence type="ECO:0000313" key="2">
    <source>
        <dbReference type="Proteomes" id="UP000003226"/>
    </source>
</evidence>
<dbReference type="EMBL" id="AJXT01000023">
    <property type="protein sequence ID" value="EIL93179.1"/>
    <property type="molecule type" value="Genomic_DNA"/>
</dbReference>
<name>I4W138_9GAMM</name>
<sequence length="70" mass="7522">MLGLVVMYEAAAKCCKGRRHWLSAIIPKFTLVIPPYDMAGGVSVRNKTVEISAPVLTDGKCIGGQDVTDE</sequence>
<gene>
    <name evidence="1" type="ORF">UU7_09635</name>
</gene>
<protein>
    <submittedName>
        <fullName evidence="1">Uncharacterized protein</fullName>
    </submittedName>
</protein>
<dbReference type="Proteomes" id="UP000003226">
    <property type="component" value="Unassembled WGS sequence"/>
</dbReference>
<reference evidence="1 2" key="1">
    <citation type="journal article" date="2012" name="J. Bacteriol.">
        <title>Genome sequences for six rhodanobacter strains, isolated from soils and the terrestrial subsurface, with variable denitrification capabilities.</title>
        <authorList>
            <person name="Kostka J.E."/>
            <person name="Green S.J."/>
            <person name="Rishishwar L."/>
            <person name="Prakash O."/>
            <person name="Katz L.S."/>
            <person name="Marino-Ramirez L."/>
            <person name="Jordan I.K."/>
            <person name="Munk C."/>
            <person name="Ivanova N."/>
            <person name="Mikhailova N."/>
            <person name="Watson D.B."/>
            <person name="Brown S.D."/>
            <person name="Palumbo A.V."/>
            <person name="Brooks S.C."/>
        </authorList>
    </citation>
    <scope>NUCLEOTIDE SEQUENCE [LARGE SCALE GENOMIC DNA]</scope>
    <source>
        <strain evidence="1 2">B39</strain>
    </source>
</reference>